<dbReference type="GO" id="GO:0006428">
    <property type="term" value="P:isoleucyl-tRNA aminoacylation"/>
    <property type="evidence" value="ECO:0007669"/>
    <property type="project" value="UniProtKB-UniRule"/>
</dbReference>
<dbReference type="PANTHER" id="PTHR42780:SF1">
    <property type="entry name" value="ISOLEUCINE--TRNA LIGASE, CYTOPLASMIC"/>
    <property type="match status" value="1"/>
</dbReference>
<keyword evidence="2 12" id="KW-0436">Ligase</keyword>
<dbReference type="CDD" id="cd07961">
    <property type="entry name" value="Anticodon_Ia_Ile_ABEc"/>
    <property type="match status" value="1"/>
</dbReference>
<evidence type="ECO:0000256" key="4">
    <source>
        <dbReference type="ARBA" id="ARBA00022840"/>
    </source>
</evidence>
<evidence type="ECO:0000256" key="9">
    <source>
        <dbReference type="NCBIfam" id="TIGR00392"/>
    </source>
</evidence>
<dbReference type="Pfam" id="PF08264">
    <property type="entry name" value="Anticodon_1"/>
    <property type="match status" value="1"/>
</dbReference>
<name>A0A2M8GKV2_9BACT</name>
<evidence type="ECO:0000256" key="6">
    <source>
        <dbReference type="ARBA" id="ARBA00023146"/>
    </source>
</evidence>
<dbReference type="SUPFAM" id="SSF47323">
    <property type="entry name" value="Anticodon-binding domain of a subclass of class I aminoacyl-tRNA synthetases"/>
    <property type="match status" value="1"/>
</dbReference>
<evidence type="ECO:0000259" key="10">
    <source>
        <dbReference type="Pfam" id="PF00133"/>
    </source>
</evidence>
<dbReference type="SUPFAM" id="SSF52374">
    <property type="entry name" value="Nucleotidylyl transferase"/>
    <property type="match status" value="1"/>
</dbReference>
<evidence type="ECO:0000256" key="3">
    <source>
        <dbReference type="ARBA" id="ARBA00022741"/>
    </source>
</evidence>
<dbReference type="InterPro" id="IPR009080">
    <property type="entry name" value="tRNAsynth_Ia_anticodon-bd"/>
</dbReference>
<dbReference type="Proteomes" id="UP000229370">
    <property type="component" value="Unassembled WGS sequence"/>
</dbReference>
<evidence type="ECO:0000313" key="13">
    <source>
        <dbReference type="Proteomes" id="UP000229370"/>
    </source>
</evidence>
<dbReference type="GO" id="GO:0004822">
    <property type="term" value="F:isoleucine-tRNA ligase activity"/>
    <property type="evidence" value="ECO:0007669"/>
    <property type="project" value="UniProtKB-UniRule"/>
</dbReference>
<dbReference type="GO" id="GO:0005737">
    <property type="term" value="C:cytoplasm"/>
    <property type="evidence" value="ECO:0007669"/>
    <property type="project" value="UniProtKB-UniRule"/>
</dbReference>
<dbReference type="InterPro" id="IPR002301">
    <property type="entry name" value="Ile-tRNA-ligase"/>
</dbReference>
<keyword evidence="3" id="KW-0547">Nucleotide-binding</keyword>
<dbReference type="GO" id="GO:0002161">
    <property type="term" value="F:aminoacyl-tRNA deacylase activity"/>
    <property type="evidence" value="ECO:0007669"/>
    <property type="project" value="InterPro"/>
</dbReference>
<evidence type="ECO:0000256" key="7">
    <source>
        <dbReference type="ARBA" id="ARBA00025217"/>
    </source>
</evidence>
<dbReference type="Gene3D" id="3.40.50.620">
    <property type="entry name" value="HUPs"/>
    <property type="match status" value="2"/>
</dbReference>
<dbReference type="InterPro" id="IPR014729">
    <property type="entry name" value="Rossmann-like_a/b/a_fold"/>
</dbReference>
<dbReference type="EC" id="6.1.1.5" evidence="1 9"/>
<dbReference type="GO" id="GO:0005524">
    <property type="term" value="F:ATP binding"/>
    <property type="evidence" value="ECO:0007669"/>
    <property type="project" value="UniProtKB-KW"/>
</dbReference>
<keyword evidence="6" id="KW-0030">Aminoacyl-tRNA synthetase</keyword>
<dbReference type="GO" id="GO:0000049">
    <property type="term" value="F:tRNA binding"/>
    <property type="evidence" value="ECO:0007669"/>
    <property type="project" value="InterPro"/>
</dbReference>
<dbReference type="NCBIfam" id="TIGR00392">
    <property type="entry name" value="ileS"/>
    <property type="match status" value="1"/>
</dbReference>
<protein>
    <recommendedName>
        <fullName evidence="1 9">Isoleucine--tRNA ligase</fullName>
        <ecNumber evidence="1 9">6.1.1.5</ecNumber>
    </recommendedName>
</protein>
<organism evidence="12 13">
    <name type="scientific">Candidatus Roizmanbacteria bacterium CG_4_8_14_3_um_filter_36_10</name>
    <dbReference type="NCBI Taxonomy" id="1974834"/>
    <lineage>
        <taxon>Bacteria</taxon>
        <taxon>Candidatus Roizmaniibacteriota</taxon>
    </lineage>
</organism>
<dbReference type="InterPro" id="IPR002300">
    <property type="entry name" value="aa-tRNA-synth_Ia"/>
</dbReference>
<dbReference type="PANTHER" id="PTHR42780">
    <property type="entry name" value="SOLEUCYL-TRNA SYNTHETASE"/>
    <property type="match status" value="1"/>
</dbReference>
<evidence type="ECO:0000256" key="8">
    <source>
        <dbReference type="ARBA" id="ARBA00048359"/>
    </source>
</evidence>
<dbReference type="InterPro" id="IPR013155">
    <property type="entry name" value="M/V/L/I-tRNA-synth_anticd-bd"/>
</dbReference>
<evidence type="ECO:0000313" key="12">
    <source>
        <dbReference type="EMBL" id="PJC81183.1"/>
    </source>
</evidence>
<evidence type="ECO:0000256" key="5">
    <source>
        <dbReference type="ARBA" id="ARBA00022917"/>
    </source>
</evidence>
<evidence type="ECO:0000256" key="1">
    <source>
        <dbReference type="ARBA" id="ARBA00013165"/>
    </source>
</evidence>
<sequence>MFKPVNSNENFPEMEKKWLSNWYNKGVVDKYLKKNSPLSKRFSYLDGPITANNPMGVHHAWGRTYKDLFPRFFNLLGYRQRFQNGFDCQGLWVEVEVEKELRLKSKKDIENLVPGDPKASVAKFVGLCKERVKKYSKIQTEQSKRLGYFADWDHSYFTMSDENNYMIWLFLKKCFDNGWIYKGHESVPWCPRCETAISQHEMLTEDYKEIVHESVYFELKILNPKFQVPNKSQISNNKFQNTYLLVWTTTPWTIPANIAVAINKDYDYSLAEETSGELFWVAKDLIGAVFGKDYKRIVKTVKGKELVGLHYQGPFDDLPAVSEVAKNYPEKFHTIIATDDLILPISLTEGTGLVHTAVSAGVEDFKLGKKYGLPMIPVIADNADYLPGLGFLSGKNAKKHPEIILNYLREKDVVFKTHHYKHRYPACWRCKTELVWKVEDEWYIAMDVSPSQVQSSKFKVQNRKQNTKTLRQRMMGVAKKIKWVPGFGLERELDWLKNMHDWLISKKNRYWGLALPIYECKKCRHFEVLGSKEELKEKAIDGWKEFEGHTPHKPFIDEVLIKCSKCGEAVKRINDVGNPWLDAGIVPYSTITKNNQGQPLYLTNRKEWQQWFPADLISESFPGQFKNWFYAMIAMSAVLENTNPYKTVIGYATLTGEDGRPMHKSWGNMIEFNQAADKIGVDVMRWLFCRQDMMENLLFGYKKADEVRRQFYLMLWNIYKFFVEYSNLDKSEIRNPKSETNPKSKNILDQWIKSRFIFLSEYVKEKLLAYNVKDAAIEIEKFVSDLSTWYIRRSRGRVWVNSDDELDKENFYQTTYYILVNLSIILSPFLPFISEEIYTNLTAKESVHLDFWPETNENIDTSLIKEMAVIRQIVEIGHRVRKELQLKVRQPLAEVKIELPVKLKGDLTKLIASELNVKKVILKTNKKIEQLKVVFDTRLSAQLKKEGELRELVRLIQAKRKEMGAHLDQPINLTIPEQFSEYRTYLRKKVICRKITIGGSLKITL</sequence>
<dbReference type="SUPFAM" id="SSF50677">
    <property type="entry name" value="ValRS/IleRS/LeuRS editing domain"/>
    <property type="match status" value="1"/>
</dbReference>
<accession>A0A2M8GKV2</accession>
<feature type="domain" description="Aminoacyl-tRNA synthetase class Ia" evidence="10">
    <location>
        <begin position="17"/>
        <end position="695"/>
    </location>
</feature>
<dbReference type="InterPro" id="IPR023586">
    <property type="entry name" value="Ile-tRNA-ligase_type2"/>
</dbReference>
<dbReference type="PRINTS" id="PR00984">
    <property type="entry name" value="TRNASYNTHILE"/>
</dbReference>
<dbReference type="Gene3D" id="1.10.730.10">
    <property type="entry name" value="Isoleucyl-tRNA Synthetase, Domain 1"/>
    <property type="match status" value="1"/>
</dbReference>
<evidence type="ECO:0000259" key="11">
    <source>
        <dbReference type="Pfam" id="PF08264"/>
    </source>
</evidence>
<gene>
    <name evidence="12" type="ORF">CO007_06050</name>
</gene>
<dbReference type="EMBL" id="PFQK01000104">
    <property type="protein sequence ID" value="PJC81183.1"/>
    <property type="molecule type" value="Genomic_DNA"/>
</dbReference>
<reference evidence="13" key="1">
    <citation type="submission" date="2017-09" db="EMBL/GenBank/DDBJ databases">
        <title>Depth-based differentiation of microbial function through sediment-hosted aquifers and enrichment of novel symbionts in the deep terrestrial subsurface.</title>
        <authorList>
            <person name="Probst A.J."/>
            <person name="Ladd B."/>
            <person name="Jarett J.K."/>
            <person name="Geller-Mcgrath D.E."/>
            <person name="Sieber C.M.K."/>
            <person name="Emerson J.B."/>
            <person name="Anantharaman K."/>
            <person name="Thomas B.C."/>
            <person name="Malmstrom R."/>
            <person name="Stieglmeier M."/>
            <person name="Klingl A."/>
            <person name="Woyke T."/>
            <person name="Ryan C.M."/>
            <person name="Banfield J.F."/>
        </authorList>
    </citation>
    <scope>NUCLEOTIDE SEQUENCE [LARGE SCALE GENOMIC DNA]</scope>
</reference>
<dbReference type="AlphaFoldDB" id="A0A2M8GKV2"/>
<proteinExistence type="predicted"/>
<dbReference type="InterPro" id="IPR009008">
    <property type="entry name" value="Val/Leu/Ile-tRNA-synth_edit"/>
</dbReference>
<evidence type="ECO:0000256" key="2">
    <source>
        <dbReference type="ARBA" id="ARBA00022598"/>
    </source>
</evidence>
<comment type="catalytic activity">
    <reaction evidence="8">
        <text>tRNA(Ile) + L-isoleucine + ATP = L-isoleucyl-tRNA(Ile) + AMP + diphosphate</text>
        <dbReference type="Rhea" id="RHEA:11060"/>
        <dbReference type="Rhea" id="RHEA-COMP:9666"/>
        <dbReference type="Rhea" id="RHEA-COMP:9695"/>
        <dbReference type="ChEBI" id="CHEBI:30616"/>
        <dbReference type="ChEBI" id="CHEBI:33019"/>
        <dbReference type="ChEBI" id="CHEBI:58045"/>
        <dbReference type="ChEBI" id="CHEBI:78442"/>
        <dbReference type="ChEBI" id="CHEBI:78528"/>
        <dbReference type="ChEBI" id="CHEBI:456215"/>
        <dbReference type="EC" id="6.1.1.5"/>
    </reaction>
</comment>
<dbReference type="InterPro" id="IPR033709">
    <property type="entry name" value="Anticodon_Ile_ABEc"/>
</dbReference>
<keyword evidence="4" id="KW-0067">ATP-binding</keyword>
<keyword evidence="5" id="KW-0648">Protein biosynthesis</keyword>
<comment type="caution">
    <text evidence="12">The sequence shown here is derived from an EMBL/GenBank/DDBJ whole genome shotgun (WGS) entry which is preliminary data.</text>
</comment>
<feature type="domain" description="Methionyl/Valyl/Leucyl/Isoleucyl-tRNA synthetase anticodon-binding" evidence="11">
    <location>
        <begin position="749"/>
        <end position="895"/>
    </location>
</feature>
<comment type="function">
    <text evidence="7">Catalyzes the attachment of isoleucine to tRNA(Ile). As IleRS can inadvertently accommodate and process structurally similar amino acids such as valine, to avoid such errors it has two additional distinct tRNA(Ile)-dependent editing activities. One activity is designated as 'pretransfer' editing and involves the hydrolysis of activated Val-AMP. The other activity is designated 'posttransfer' editing and involves deacylation of mischarged Val-tRNA(Ile).</text>
</comment>
<dbReference type="Pfam" id="PF19302">
    <property type="entry name" value="DUF5915"/>
    <property type="match status" value="1"/>
</dbReference>
<dbReference type="Pfam" id="PF00133">
    <property type="entry name" value="tRNA-synt_1"/>
    <property type="match status" value="1"/>
</dbReference>